<dbReference type="SUPFAM" id="SSF56645">
    <property type="entry name" value="Acyl-CoA dehydrogenase NM domain-like"/>
    <property type="match status" value="1"/>
</dbReference>
<keyword evidence="4 5" id="KW-0274">FAD</keyword>
<comment type="caution">
    <text evidence="9">The sequence shown here is derived from an EMBL/GenBank/DDBJ whole genome shotgun (WGS) entry which is preliminary data.</text>
</comment>
<evidence type="ECO:0000256" key="3">
    <source>
        <dbReference type="ARBA" id="ARBA00022630"/>
    </source>
</evidence>
<accession>A0A932HZN3</accession>
<feature type="domain" description="Acyl-CoA dehydrogenase/oxidase N-terminal" evidence="8">
    <location>
        <begin position="14"/>
        <end position="124"/>
    </location>
</feature>
<dbReference type="InterPro" id="IPR046373">
    <property type="entry name" value="Acyl-CoA_Oxase/DH_mid-dom_sf"/>
</dbReference>
<dbReference type="InterPro" id="IPR013786">
    <property type="entry name" value="AcylCoA_DH/ox_N"/>
</dbReference>
<sequence length="410" mass="45919">MSTHNGLVQHFRLTEQQIMLRDTVRKFVKEEIVPVRAELDREPDPKKGFSWELLRKADKLGLRTLALGEEDGGVEADIITRCVMGEEMATGDLGFAVCLDQIWKISGAIVKLCNEEQKKRFIPMFRDDPECVLSICITEPSGGSNYMLPMERKETIQTRARFENGNWLLNGSKVFISNAGLSKLYLVFAMTDPEADFYHRFSVFLVPSSSPGFSIGKTENKMGQRLVWNSTVNFDDCTIPASNLVGKRGDGMPGVLKFLAEEGSNIQAGATVLGTARAAYEAAVEHAKQRFIGGKLMIHHQLTHHKLASMKMRLDAARAYLYRAALNIDDPEEETDFSMPPMAKVFAAEMAFDVAKEALEIFGAYGYMKDAPMEKYFRDAASFLHSDGVNDVLLLRAARLLYDLPAEMYQ</sequence>
<feature type="domain" description="Acyl-CoA dehydrogenase/oxidase C-terminal" evidence="6">
    <location>
        <begin position="266"/>
        <end position="399"/>
    </location>
</feature>
<dbReference type="Proteomes" id="UP000782312">
    <property type="component" value="Unassembled WGS sequence"/>
</dbReference>
<dbReference type="InterPro" id="IPR036250">
    <property type="entry name" value="AcylCo_DH-like_C"/>
</dbReference>
<evidence type="ECO:0000313" key="9">
    <source>
        <dbReference type="EMBL" id="MBI3127097.1"/>
    </source>
</evidence>
<keyword evidence="5" id="KW-0560">Oxidoreductase</keyword>
<evidence type="ECO:0000256" key="1">
    <source>
        <dbReference type="ARBA" id="ARBA00001974"/>
    </source>
</evidence>
<evidence type="ECO:0000259" key="6">
    <source>
        <dbReference type="Pfam" id="PF00441"/>
    </source>
</evidence>
<dbReference type="Gene3D" id="1.10.540.10">
    <property type="entry name" value="Acyl-CoA dehydrogenase/oxidase, N-terminal domain"/>
    <property type="match status" value="1"/>
</dbReference>
<organism evidence="9 10">
    <name type="scientific">Tectimicrobiota bacterium</name>
    <dbReference type="NCBI Taxonomy" id="2528274"/>
    <lineage>
        <taxon>Bacteria</taxon>
        <taxon>Pseudomonadati</taxon>
        <taxon>Nitrospinota/Tectimicrobiota group</taxon>
        <taxon>Candidatus Tectimicrobiota</taxon>
    </lineage>
</organism>
<dbReference type="InterPro" id="IPR009100">
    <property type="entry name" value="AcylCoA_DH/oxidase_NM_dom_sf"/>
</dbReference>
<evidence type="ECO:0000256" key="2">
    <source>
        <dbReference type="ARBA" id="ARBA00009347"/>
    </source>
</evidence>
<reference evidence="9" key="1">
    <citation type="submission" date="2020-07" db="EMBL/GenBank/DDBJ databases">
        <title>Huge and variable diversity of episymbiotic CPR bacteria and DPANN archaea in groundwater ecosystems.</title>
        <authorList>
            <person name="He C.Y."/>
            <person name="Keren R."/>
            <person name="Whittaker M."/>
            <person name="Farag I.F."/>
            <person name="Doudna J."/>
            <person name="Cate J.H.D."/>
            <person name="Banfield J.F."/>
        </authorList>
    </citation>
    <scope>NUCLEOTIDE SEQUENCE</scope>
    <source>
        <strain evidence="9">NC_groundwater_763_Ag_S-0.2um_68_21</strain>
    </source>
</reference>
<protein>
    <submittedName>
        <fullName evidence="9">Acyl-CoA/acyl-ACP dehydrogenase</fullName>
    </submittedName>
</protein>
<dbReference type="GO" id="GO:0050660">
    <property type="term" value="F:flavin adenine dinucleotide binding"/>
    <property type="evidence" value="ECO:0007669"/>
    <property type="project" value="InterPro"/>
</dbReference>
<gene>
    <name evidence="9" type="ORF">HYZ11_05800</name>
</gene>
<evidence type="ECO:0000313" key="10">
    <source>
        <dbReference type="Proteomes" id="UP000782312"/>
    </source>
</evidence>
<comment type="cofactor">
    <cofactor evidence="1 5">
        <name>FAD</name>
        <dbReference type="ChEBI" id="CHEBI:57692"/>
    </cofactor>
</comment>
<dbReference type="Pfam" id="PF02771">
    <property type="entry name" value="Acyl-CoA_dh_N"/>
    <property type="match status" value="1"/>
</dbReference>
<dbReference type="InterPro" id="IPR006091">
    <property type="entry name" value="Acyl-CoA_Oxase/DH_mid-dom"/>
</dbReference>
<evidence type="ECO:0000256" key="4">
    <source>
        <dbReference type="ARBA" id="ARBA00022827"/>
    </source>
</evidence>
<dbReference type="Gene3D" id="2.40.110.10">
    <property type="entry name" value="Butyryl-CoA Dehydrogenase, subunit A, domain 2"/>
    <property type="match status" value="1"/>
</dbReference>
<evidence type="ECO:0000259" key="7">
    <source>
        <dbReference type="Pfam" id="PF02770"/>
    </source>
</evidence>
<dbReference type="SUPFAM" id="SSF47203">
    <property type="entry name" value="Acyl-CoA dehydrogenase C-terminal domain-like"/>
    <property type="match status" value="1"/>
</dbReference>
<name>A0A932HZN3_UNCTE</name>
<dbReference type="EMBL" id="JACPUR010000015">
    <property type="protein sequence ID" value="MBI3127097.1"/>
    <property type="molecule type" value="Genomic_DNA"/>
</dbReference>
<proteinExistence type="inferred from homology"/>
<dbReference type="PANTHER" id="PTHR43884:SF12">
    <property type="entry name" value="ISOVALERYL-COA DEHYDROGENASE, MITOCHONDRIAL-RELATED"/>
    <property type="match status" value="1"/>
</dbReference>
<dbReference type="PANTHER" id="PTHR43884">
    <property type="entry name" value="ACYL-COA DEHYDROGENASE"/>
    <property type="match status" value="1"/>
</dbReference>
<dbReference type="Pfam" id="PF00441">
    <property type="entry name" value="Acyl-CoA_dh_1"/>
    <property type="match status" value="1"/>
</dbReference>
<keyword evidence="3 5" id="KW-0285">Flavoprotein</keyword>
<feature type="domain" description="Acyl-CoA oxidase/dehydrogenase middle" evidence="7">
    <location>
        <begin position="135"/>
        <end position="237"/>
    </location>
</feature>
<comment type="similarity">
    <text evidence="2 5">Belongs to the acyl-CoA dehydrogenase family.</text>
</comment>
<dbReference type="InterPro" id="IPR037069">
    <property type="entry name" value="AcylCoA_DH/ox_N_sf"/>
</dbReference>
<dbReference type="Pfam" id="PF02770">
    <property type="entry name" value="Acyl-CoA_dh_M"/>
    <property type="match status" value="1"/>
</dbReference>
<dbReference type="InterPro" id="IPR009075">
    <property type="entry name" value="AcylCo_DH/oxidase_C"/>
</dbReference>
<evidence type="ECO:0000256" key="5">
    <source>
        <dbReference type="RuleBase" id="RU362125"/>
    </source>
</evidence>
<evidence type="ECO:0000259" key="8">
    <source>
        <dbReference type="Pfam" id="PF02771"/>
    </source>
</evidence>
<dbReference type="AlphaFoldDB" id="A0A932HZN3"/>
<dbReference type="Gene3D" id="1.20.140.10">
    <property type="entry name" value="Butyryl-CoA Dehydrogenase, subunit A, domain 3"/>
    <property type="match status" value="1"/>
</dbReference>
<dbReference type="GO" id="GO:0003995">
    <property type="term" value="F:acyl-CoA dehydrogenase activity"/>
    <property type="evidence" value="ECO:0007669"/>
    <property type="project" value="TreeGrafter"/>
</dbReference>